<dbReference type="Gene3D" id="1.50.10.10">
    <property type="match status" value="1"/>
</dbReference>
<gene>
    <name evidence="4" type="primary">Lancl3-001</name>
</gene>
<dbReference type="PRINTS" id="PR01950">
    <property type="entry name" value="LANCSUPER"/>
</dbReference>
<keyword evidence="3" id="KW-0862">Zinc</keyword>
<comment type="similarity">
    <text evidence="1">Belongs to the LanC-like protein family.</text>
</comment>
<proteinExistence type="evidence at transcript level"/>
<feature type="binding site" evidence="3">
    <location>
        <position position="334"/>
    </location>
    <ligand>
        <name>Zn(2+)</name>
        <dbReference type="ChEBI" id="CHEBI:29105"/>
    </ligand>
</feature>
<dbReference type="GO" id="GO:0005975">
    <property type="term" value="P:carbohydrate metabolic process"/>
    <property type="evidence" value="ECO:0007669"/>
    <property type="project" value="InterPro"/>
</dbReference>
<dbReference type="SUPFAM" id="SSF158745">
    <property type="entry name" value="LanC-like"/>
    <property type="match status" value="1"/>
</dbReference>
<dbReference type="GO" id="GO:0046872">
    <property type="term" value="F:metal ion binding"/>
    <property type="evidence" value="ECO:0007669"/>
    <property type="project" value="UniProtKB-KW"/>
</dbReference>
<dbReference type="FunFam" id="1.50.10.10:FF:000012">
    <property type="entry name" value="LanC-like protein 3"/>
    <property type="match status" value="1"/>
</dbReference>
<evidence type="ECO:0000256" key="2">
    <source>
        <dbReference type="ARBA" id="ARBA00074153"/>
    </source>
</evidence>
<sequence>MSRYFENMFSDEGVVDISPELFKSRIFTHIKKILKNFKPDEKNCDGGLYVGCAGVAYALYYLVKCGHFPEQSQSFLESAKSYISAALHHCSRKNTRPRNQVSFLLENGGVYAVAALIYKQTGELQKSEEYLQAYRELASQCEVVDFLEHGSDELFVGRAGYLMGVLLLQRDLQTEILPPKQLQHIFEKTLESGVRLRSRLQFDGNIPLMYSYYGTLYLGSGHGIAGILQVLLSFPSLLHRNPSAQDLIKTSVDFLLDLCLQEGNIATDLEEALTSSGRGKYLVHWCHGAAGVIYMFARAYIMFGRNEKYLNVCKLLADTVWRKGLLKKGPGICHGVAGSGYVFILMFRLTGEAKYLYRAERFASFMFTEQFQGGARTPDCPWSLFEGLSGTICFLNDLLNPETGEFPLLDVFVNELSI</sequence>
<accession>A0A6F9DK67</accession>
<feature type="binding site" evidence="3">
    <location>
        <position position="286"/>
    </location>
    <ligand>
        <name>Zn(2+)</name>
        <dbReference type="ChEBI" id="CHEBI:29105"/>
    </ligand>
</feature>
<dbReference type="AlphaFoldDB" id="A0A6F9DK67"/>
<evidence type="ECO:0000256" key="1">
    <source>
        <dbReference type="ARBA" id="ARBA00007179"/>
    </source>
</evidence>
<dbReference type="InterPro" id="IPR012341">
    <property type="entry name" value="6hp_glycosidase-like_sf"/>
</dbReference>
<dbReference type="InterPro" id="IPR020464">
    <property type="entry name" value="LanC-like_prot_euk"/>
</dbReference>
<dbReference type="PANTHER" id="PTHR12736">
    <property type="entry name" value="LANC-LIKE PROTEIN"/>
    <property type="match status" value="1"/>
</dbReference>
<dbReference type="CDD" id="cd04794">
    <property type="entry name" value="euk_LANCL"/>
    <property type="match status" value="1"/>
</dbReference>
<feature type="binding site" evidence="3">
    <location>
        <position position="333"/>
    </location>
    <ligand>
        <name>Zn(2+)</name>
        <dbReference type="ChEBI" id="CHEBI:29105"/>
    </ligand>
</feature>
<protein>
    <recommendedName>
        <fullName evidence="2">LanC-like protein 3</fullName>
    </recommendedName>
</protein>
<dbReference type="EMBL" id="LR787516">
    <property type="protein sequence ID" value="CAB3263378.1"/>
    <property type="molecule type" value="mRNA"/>
</dbReference>
<evidence type="ECO:0000256" key="3">
    <source>
        <dbReference type="PIRSR" id="PIRSR607822-1"/>
    </source>
</evidence>
<dbReference type="InterPro" id="IPR007822">
    <property type="entry name" value="LANC-like"/>
</dbReference>
<evidence type="ECO:0000313" key="4">
    <source>
        <dbReference type="EMBL" id="CAB3263378.1"/>
    </source>
</evidence>
<dbReference type="Pfam" id="PF05147">
    <property type="entry name" value="LANC_like"/>
    <property type="match status" value="1"/>
</dbReference>
<keyword evidence="3" id="KW-0479">Metal-binding</keyword>
<dbReference type="PANTHER" id="PTHR12736:SF7">
    <property type="entry name" value="LANC-LIKE PROTEIN 3"/>
    <property type="match status" value="1"/>
</dbReference>
<dbReference type="GO" id="GO:0005886">
    <property type="term" value="C:plasma membrane"/>
    <property type="evidence" value="ECO:0007669"/>
    <property type="project" value="TreeGrafter"/>
</dbReference>
<name>A0A6F9DK67_9ASCI</name>
<dbReference type="SMART" id="SM01260">
    <property type="entry name" value="LANC_like"/>
    <property type="match status" value="1"/>
</dbReference>
<organism evidence="4">
    <name type="scientific">Phallusia mammillata</name>
    <dbReference type="NCBI Taxonomy" id="59560"/>
    <lineage>
        <taxon>Eukaryota</taxon>
        <taxon>Metazoa</taxon>
        <taxon>Chordata</taxon>
        <taxon>Tunicata</taxon>
        <taxon>Ascidiacea</taxon>
        <taxon>Phlebobranchia</taxon>
        <taxon>Ascidiidae</taxon>
        <taxon>Phallusia</taxon>
    </lineage>
</organism>
<dbReference type="PRINTS" id="PR01951">
    <property type="entry name" value="LANCEUKARYTE"/>
</dbReference>
<dbReference type="GO" id="GO:0031179">
    <property type="term" value="P:peptide modification"/>
    <property type="evidence" value="ECO:0007669"/>
    <property type="project" value="InterPro"/>
</dbReference>
<reference evidence="4" key="1">
    <citation type="submission" date="2020-04" db="EMBL/GenBank/DDBJ databases">
        <authorList>
            <person name="Neveu A P."/>
        </authorList>
    </citation>
    <scope>NUCLEOTIDE SEQUENCE</scope>
    <source>
        <tissue evidence="4">Whole embryo</tissue>
    </source>
</reference>